<evidence type="ECO:0000313" key="7">
    <source>
        <dbReference type="Proteomes" id="UP000011081"/>
    </source>
</evidence>
<evidence type="ECO:0000259" key="5">
    <source>
        <dbReference type="PROSITE" id="PS50021"/>
    </source>
</evidence>
<dbReference type="SMART" id="SM00033">
    <property type="entry name" value="CH"/>
    <property type="match status" value="2"/>
</dbReference>
<dbReference type="STRING" id="948595.L2GX55"/>
<dbReference type="OrthoDB" id="10017054at2759"/>
<dbReference type="OMA" id="LAHEFSM"/>
<dbReference type="HOGENOM" id="CLU_005217_0_2_1"/>
<dbReference type="Gene3D" id="1.10.418.10">
    <property type="entry name" value="Calponin-like domain"/>
    <property type="match status" value="2"/>
</dbReference>
<keyword evidence="3" id="KW-0967">Endosome</keyword>
<sequence length="511" mass="59371">MQGQTNEHTWIATQIKSFTKWVNNQLQKKHYPPIKSIVDDFCDGKTLINLVNVIYDEPIEHNKGKLSEFQRRDNIDKAIKFIESKNINLVSIDADHIFNKNIKLTLGMTWALILRSISQYGGDDAGTKNIRGILLKWCRDCTRDYDNVNIKDFTHSWTDGLSFNAIIHHFAPHLVDYHSLSGKNARENLVNAFDVAEKNFNIPKLLDPEDLTESIIPDEKSVITYVSQYYLKLAELEYKSNMEKSEEHLARMTEWLRKNIGGYNKLAHEFSMLLQRKNEAETRLHGALTELLQFDSNNDLHERFLKLSSLYGNLRMASDVLTGREFETMPEYEPGNLMNRIKESSEMLSRTSTKLKDITRSIESNGNILAYVNENRELLSWKYDSQKESDRKTVSERIISKNVNFLSSTVCKLYEEKYKLLKDLEKHKEYEDYRLETAIKLFKTYDSGDTKYIDEVNFNNCCFVLNLDAEKEIVGGVIYYDDYIQFVRESLTKVSVKSGMACEDAMSNDDE</sequence>
<evidence type="ECO:0000256" key="3">
    <source>
        <dbReference type="ARBA" id="ARBA00022753"/>
    </source>
</evidence>
<protein>
    <recommendedName>
        <fullName evidence="5">Calponin-homology (CH) domain-containing protein</fullName>
    </recommendedName>
</protein>
<evidence type="ECO:0000256" key="4">
    <source>
        <dbReference type="ARBA" id="ARBA00023054"/>
    </source>
</evidence>
<feature type="domain" description="Calponin-homology (CH)" evidence="5">
    <location>
        <begin position="12"/>
        <end position="117"/>
    </location>
</feature>
<reference evidence="7" key="1">
    <citation type="submission" date="2011-03" db="EMBL/GenBank/DDBJ databases">
        <title>The genome sequence of Vavraia culicis strain floridensis.</title>
        <authorList>
            <consortium name="The Broad Institute Genome Sequencing Platform"/>
            <person name="Cuomo C."/>
            <person name="Becnel J."/>
            <person name="Sanscrainte N."/>
            <person name="Young S.K."/>
            <person name="Zeng Q."/>
            <person name="Gargeya S."/>
            <person name="Fitzgerald M."/>
            <person name="Haas B."/>
            <person name="Abouelleil A."/>
            <person name="Alvarado L."/>
            <person name="Arachchi H.M."/>
            <person name="Berlin A."/>
            <person name="Chapman S.B."/>
            <person name="Gearin G."/>
            <person name="Goldberg J."/>
            <person name="Griggs A."/>
            <person name="Gujja S."/>
            <person name="Hansen M."/>
            <person name="Heiman D."/>
            <person name="Howarth C."/>
            <person name="Larimer J."/>
            <person name="Lui A."/>
            <person name="MacDonald P.J.P."/>
            <person name="McCowen C."/>
            <person name="Montmayeur A."/>
            <person name="Murphy C."/>
            <person name="Neiman D."/>
            <person name="Pearson M."/>
            <person name="Priest M."/>
            <person name="Roberts A."/>
            <person name="Saif S."/>
            <person name="Shea T."/>
            <person name="Sisk P."/>
            <person name="Stolte C."/>
            <person name="Sykes S."/>
            <person name="Wortman J."/>
            <person name="Nusbaum C."/>
            <person name="Birren B."/>
        </authorList>
    </citation>
    <scope>NUCLEOTIDE SEQUENCE [LARGE SCALE GENOMIC DNA]</scope>
    <source>
        <strain evidence="7">floridensis</strain>
    </source>
</reference>
<dbReference type="FunFam" id="1.10.418.10:FF:000023">
    <property type="entry name" value="EH domain-binding protein 1 isoform X1"/>
    <property type="match status" value="1"/>
</dbReference>
<keyword evidence="7" id="KW-1185">Reference proteome</keyword>
<dbReference type="Proteomes" id="UP000011081">
    <property type="component" value="Unassembled WGS sequence"/>
</dbReference>
<evidence type="ECO:0000256" key="2">
    <source>
        <dbReference type="ARBA" id="ARBA00022553"/>
    </source>
</evidence>
<dbReference type="SUPFAM" id="SSF47576">
    <property type="entry name" value="Calponin-homology domain, CH-domain"/>
    <property type="match status" value="1"/>
</dbReference>
<feature type="domain" description="Calponin-homology (CH)" evidence="5">
    <location>
        <begin position="128"/>
        <end position="234"/>
    </location>
</feature>
<keyword evidence="4" id="KW-0175">Coiled coil</keyword>
<dbReference type="InParanoid" id="L2GX55"/>
<dbReference type="InterPro" id="IPR001715">
    <property type="entry name" value="CH_dom"/>
</dbReference>
<dbReference type="GO" id="GO:0005768">
    <property type="term" value="C:endosome"/>
    <property type="evidence" value="ECO:0007669"/>
    <property type="project" value="UniProtKB-SubCell"/>
</dbReference>
<dbReference type="GeneID" id="19878155"/>
<dbReference type="PROSITE" id="PS50021">
    <property type="entry name" value="CH"/>
    <property type="match status" value="2"/>
</dbReference>
<comment type="subcellular location">
    <subcellularLocation>
        <location evidence="1">Endosome</location>
    </subcellularLocation>
</comment>
<dbReference type="Pfam" id="PF00307">
    <property type="entry name" value="CH"/>
    <property type="match status" value="2"/>
</dbReference>
<dbReference type="PANTHER" id="PTHR11915">
    <property type="entry name" value="SPECTRIN/FILAMIN RELATED CYTOSKELETAL PROTEIN"/>
    <property type="match status" value="1"/>
</dbReference>
<gene>
    <name evidence="6" type="ORF">VCUG_00265</name>
</gene>
<evidence type="ECO:0000313" key="6">
    <source>
        <dbReference type="EMBL" id="ELA48224.1"/>
    </source>
</evidence>
<name>L2GX55_VAVCU</name>
<organism evidence="6 7">
    <name type="scientific">Vavraia culicis (isolate floridensis)</name>
    <name type="common">Microsporidian parasite</name>
    <dbReference type="NCBI Taxonomy" id="948595"/>
    <lineage>
        <taxon>Eukaryota</taxon>
        <taxon>Fungi</taxon>
        <taxon>Fungi incertae sedis</taxon>
        <taxon>Microsporidia</taxon>
        <taxon>Pleistophoridae</taxon>
        <taxon>Vavraia</taxon>
    </lineage>
</organism>
<dbReference type="EMBL" id="GL877406">
    <property type="protein sequence ID" value="ELA48224.1"/>
    <property type="molecule type" value="Genomic_DNA"/>
</dbReference>
<dbReference type="VEuPathDB" id="MicrosporidiaDB:VCUG_00265"/>
<dbReference type="AlphaFoldDB" id="L2GX55"/>
<dbReference type="InterPro" id="IPR036872">
    <property type="entry name" value="CH_dom_sf"/>
</dbReference>
<proteinExistence type="predicted"/>
<evidence type="ECO:0000256" key="1">
    <source>
        <dbReference type="ARBA" id="ARBA00004177"/>
    </source>
</evidence>
<dbReference type="RefSeq" id="XP_008073285.1">
    <property type="nucleotide sequence ID" value="XM_008075094.1"/>
</dbReference>
<accession>L2GX55</accession>
<keyword evidence="2" id="KW-0597">Phosphoprotein</keyword>